<dbReference type="RefSeq" id="WP_257560072.1">
    <property type="nucleotide sequence ID" value="NZ_JANKBY010000021.1"/>
</dbReference>
<gene>
    <name evidence="1" type="ORF">NSA58_03305</name>
</gene>
<dbReference type="EMBL" id="JANKBY010000021">
    <property type="protein sequence ID" value="MCR1821807.1"/>
    <property type="molecule type" value="Genomic_DNA"/>
</dbReference>
<protein>
    <submittedName>
        <fullName evidence="1">Bacteriophage Gp15 family protein</fullName>
    </submittedName>
</protein>
<dbReference type="Pfam" id="PF06854">
    <property type="entry name" value="Phage_Gp15"/>
    <property type="match status" value="1"/>
</dbReference>
<keyword evidence="2" id="KW-1185">Reference proteome</keyword>
<evidence type="ECO:0000313" key="1">
    <source>
        <dbReference type="EMBL" id="MCR1821807.1"/>
    </source>
</evidence>
<organism evidence="1 2">
    <name type="scientific">Terrisporobacter muris</name>
    <dbReference type="NCBI Taxonomy" id="2963284"/>
    <lineage>
        <taxon>Bacteria</taxon>
        <taxon>Bacillati</taxon>
        <taxon>Bacillota</taxon>
        <taxon>Clostridia</taxon>
        <taxon>Peptostreptococcales</taxon>
        <taxon>Peptostreptococcaceae</taxon>
        <taxon>Terrisporobacter</taxon>
    </lineage>
</organism>
<comment type="caution">
    <text evidence="1">The sequence shown here is derived from an EMBL/GenBank/DDBJ whole genome shotgun (WGS) entry which is preliminary data.</text>
</comment>
<name>A0A9X2S289_9FIRM</name>
<sequence>MKAQIKIIIFVKRKEENKWYDLFEDWELIEASFLTQYGIRLRLVDDMSWNEFCTLLSGIMTKTPLGQIVSIRAEEDKDILNNFTEDQHKIRNEWRNRNNTTIEMTDEEKAQKIKEFEQMMASMFG</sequence>
<dbReference type="InterPro" id="IPR009660">
    <property type="entry name" value="Phage_A500_Gp15"/>
</dbReference>
<reference evidence="1" key="1">
    <citation type="submission" date="2022-07" db="EMBL/GenBank/DDBJ databases">
        <title>Enhanced cultured diversity of the mouse gut microbiota enables custom-made synthetic communities.</title>
        <authorList>
            <person name="Afrizal A."/>
        </authorList>
    </citation>
    <scope>NUCLEOTIDE SEQUENCE</scope>
    <source>
        <strain evidence="1">DSM 29186</strain>
    </source>
</reference>
<evidence type="ECO:0000313" key="2">
    <source>
        <dbReference type="Proteomes" id="UP001140817"/>
    </source>
</evidence>
<accession>A0A9X2S289</accession>
<dbReference type="Proteomes" id="UP001140817">
    <property type="component" value="Unassembled WGS sequence"/>
</dbReference>
<proteinExistence type="predicted"/>
<dbReference type="AlphaFoldDB" id="A0A9X2S289"/>